<feature type="compositionally biased region" description="Polar residues" evidence="1">
    <location>
        <begin position="803"/>
        <end position="819"/>
    </location>
</feature>
<feature type="compositionally biased region" description="Basic and acidic residues" evidence="1">
    <location>
        <begin position="135"/>
        <end position="148"/>
    </location>
</feature>
<reference evidence="2" key="2">
    <citation type="submission" date="2023-05" db="EMBL/GenBank/DDBJ databases">
        <authorList>
            <consortium name="Lawrence Berkeley National Laboratory"/>
            <person name="Steindorff A."/>
            <person name="Hensen N."/>
            <person name="Bonometti L."/>
            <person name="Westerberg I."/>
            <person name="Brannstrom I.O."/>
            <person name="Guillou S."/>
            <person name="Cros-Aarteil S."/>
            <person name="Calhoun S."/>
            <person name="Haridas S."/>
            <person name="Kuo A."/>
            <person name="Mondo S."/>
            <person name="Pangilinan J."/>
            <person name="Riley R."/>
            <person name="Labutti K."/>
            <person name="Andreopoulos B."/>
            <person name="Lipzen A."/>
            <person name="Chen C."/>
            <person name="Yanf M."/>
            <person name="Daum C."/>
            <person name="Ng V."/>
            <person name="Clum A."/>
            <person name="Ohm R."/>
            <person name="Martin F."/>
            <person name="Silar P."/>
            <person name="Natvig D."/>
            <person name="Lalanne C."/>
            <person name="Gautier V."/>
            <person name="Ament-Velasquez S.L."/>
            <person name="Kruys A."/>
            <person name="Hutchinson M.I."/>
            <person name="Powell A.J."/>
            <person name="Barry K."/>
            <person name="Miller A.N."/>
            <person name="Grigoriev I.V."/>
            <person name="Debuchy R."/>
            <person name="Gladieux P."/>
            <person name="Thoren M.H."/>
            <person name="Johannesson H."/>
        </authorList>
    </citation>
    <scope>NUCLEOTIDE SEQUENCE</scope>
    <source>
        <strain evidence="2">CBS 141.50</strain>
    </source>
</reference>
<feature type="region of interest" description="Disordered" evidence="1">
    <location>
        <begin position="705"/>
        <end position="730"/>
    </location>
</feature>
<feature type="region of interest" description="Disordered" evidence="1">
    <location>
        <begin position="467"/>
        <end position="489"/>
    </location>
</feature>
<reference evidence="2" key="1">
    <citation type="journal article" date="2023" name="Mol. Phylogenet. Evol.">
        <title>Genome-scale phylogeny and comparative genomics of the fungal order Sordariales.</title>
        <authorList>
            <person name="Hensen N."/>
            <person name="Bonometti L."/>
            <person name="Westerberg I."/>
            <person name="Brannstrom I.O."/>
            <person name="Guillou S."/>
            <person name="Cros-Aarteil S."/>
            <person name="Calhoun S."/>
            <person name="Haridas S."/>
            <person name="Kuo A."/>
            <person name="Mondo S."/>
            <person name="Pangilinan J."/>
            <person name="Riley R."/>
            <person name="LaButti K."/>
            <person name="Andreopoulos B."/>
            <person name="Lipzen A."/>
            <person name="Chen C."/>
            <person name="Yan M."/>
            <person name="Daum C."/>
            <person name="Ng V."/>
            <person name="Clum A."/>
            <person name="Steindorff A."/>
            <person name="Ohm R.A."/>
            <person name="Martin F."/>
            <person name="Silar P."/>
            <person name="Natvig D.O."/>
            <person name="Lalanne C."/>
            <person name="Gautier V."/>
            <person name="Ament-Velasquez S.L."/>
            <person name="Kruys A."/>
            <person name="Hutchinson M.I."/>
            <person name="Powell A.J."/>
            <person name="Barry K."/>
            <person name="Miller A.N."/>
            <person name="Grigoriev I.V."/>
            <person name="Debuchy R."/>
            <person name="Gladieux P."/>
            <person name="Hiltunen Thoren M."/>
            <person name="Johannesson H."/>
        </authorList>
    </citation>
    <scope>NUCLEOTIDE SEQUENCE</scope>
    <source>
        <strain evidence="2">CBS 141.50</strain>
    </source>
</reference>
<sequence length="1044" mass="112798">MALPISSSQRSGHIVSLEGPSELVSTQLRLLPTSRHILVLPPLQHYLVDTRHGDHQDHQNHAGHSKTTFSPRELIHQYHAAYQARHAEALDFLRPTSLPTYTTEGSITKLVILHGGALSARLTCLSAIMEHEPGTQVEEAHATQDRITEQPTTDEASSFRNSWGRGNTMALREDESTQSRAKIRSSINDRIIRAMRAAEALDKETEFLQPRTPDVELTVKLVDIPPPPSRRRPSQPFAVGSPPASTSASASTPASETSRSSSSASGTAHSSPSGSRRPSLKLHIPSSSVPWAGDAAAGGGLPVVYEARGQAAPSVIHRRSRTVESNISPTQGPVRGRGGEEVPPARIGPLPEEEETGNDEASHPTEAKPPISSTRSPFGSVLPLLEDLVVFFTPETPDDLHNFVFNRLNDGSRRPSVPGSWESDFDSFQIRSRSRSRVQDVQEGEQGEQGDLGRAADAMTPWARKDLVHGLPTPNHSPYPPNSSSSSIRSISSSETRLYSISVDQETALSIQNFLRSFLGSQFPLADRRFSAASGIEVPTNGEGGLWRPLDVEGKQKQVAAGAAPQEGGERRLDLIMAVGSESGVTKTRLAEVMGQIEKLGFKSSGLSRSGRLDIRYLIANAMQAFTAQPLTKQVHSNPFADRALLAALIIPHLETYLAAHPDVRLLLLEYPPEHLPTVLALQTLIGSELMRVVGIINNDESAPAQQSLAIPEPSRRPSEGFRSLNNSRNGSLRPGAFSGPFSFSNANFLLTSSATGFETASFVAAVRENLISISDYYIPECPAYDAPVPQAPEREAADIPRTRSQSPPRDPSQETSPRPSTPPQKQKEASHMPTSTLVITPPTSPTASSVYSQSSISTKPVDKPPQAAQPVLATPAPQLGFPPRSSSVSVTSPPSWGRIIHPLRCESLPAKGRVQWGEINYTPLGLPNSATTTVTNSSSSTTLVNPKPTHNIISPNTASTTATNTNNPFTLTPHTAHLHSNTGSANNAAAGGFDDNFVDEDYLDDDDEDDDEEMRRLMPLFMKTRAEIERGRSSKAMKWLGLA</sequence>
<feature type="region of interest" description="Disordered" evidence="1">
    <location>
        <begin position="432"/>
        <end position="454"/>
    </location>
</feature>
<feature type="compositionally biased region" description="Low complexity" evidence="1">
    <location>
        <begin position="933"/>
        <end position="943"/>
    </location>
</feature>
<feature type="region of interest" description="Disordered" evidence="1">
    <location>
        <begin position="218"/>
        <end position="286"/>
    </location>
</feature>
<dbReference type="GeneID" id="87814064"/>
<evidence type="ECO:0000313" key="3">
    <source>
        <dbReference type="Proteomes" id="UP001302676"/>
    </source>
</evidence>
<feature type="region of interest" description="Disordered" evidence="1">
    <location>
        <begin position="314"/>
        <end position="377"/>
    </location>
</feature>
<dbReference type="RefSeq" id="XP_062636314.1">
    <property type="nucleotide sequence ID" value="XM_062777451.1"/>
</dbReference>
<name>A0AAN6ZM39_9PEZI</name>
<feature type="region of interest" description="Disordered" evidence="1">
    <location>
        <begin position="797"/>
        <end position="889"/>
    </location>
</feature>
<proteinExistence type="predicted"/>
<feature type="compositionally biased region" description="Polar residues" evidence="1">
    <location>
        <begin position="149"/>
        <end position="164"/>
    </location>
</feature>
<comment type="caution">
    <text evidence="2">The sequence shown here is derived from an EMBL/GenBank/DDBJ whole genome shotgun (WGS) entry which is preliminary data.</text>
</comment>
<organism evidence="2 3">
    <name type="scientific">Dichotomopilus funicola</name>
    <dbReference type="NCBI Taxonomy" id="1934379"/>
    <lineage>
        <taxon>Eukaryota</taxon>
        <taxon>Fungi</taxon>
        <taxon>Dikarya</taxon>
        <taxon>Ascomycota</taxon>
        <taxon>Pezizomycotina</taxon>
        <taxon>Sordariomycetes</taxon>
        <taxon>Sordariomycetidae</taxon>
        <taxon>Sordariales</taxon>
        <taxon>Chaetomiaceae</taxon>
        <taxon>Dichotomopilus</taxon>
    </lineage>
</organism>
<feature type="region of interest" description="Disordered" evidence="1">
    <location>
        <begin position="135"/>
        <end position="164"/>
    </location>
</feature>
<gene>
    <name evidence="2" type="ORF">C8A04DRAFT_12767</name>
</gene>
<feature type="compositionally biased region" description="Polar residues" evidence="1">
    <location>
        <begin position="846"/>
        <end position="859"/>
    </location>
</feature>
<evidence type="ECO:0000256" key="1">
    <source>
        <dbReference type="SAM" id="MobiDB-lite"/>
    </source>
</evidence>
<keyword evidence="3" id="KW-1185">Reference proteome</keyword>
<dbReference type="Proteomes" id="UP001302676">
    <property type="component" value="Unassembled WGS sequence"/>
</dbReference>
<feature type="compositionally biased region" description="Low complexity" evidence="1">
    <location>
        <begin position="234"/>
        <end position="275"/>
    </location>
</feature>
<accession>A0AAN6ZM39</accession>
<evidence type="ECO:0000313" key="2">
    <source>
        <dbReference type="EMBL" id="KAK4142943.1"/>
    </source>
</evidence>
<dbReference type="AlphaFoldDB" id="A0AAN6ZM39"/>
<dbReference type="EMBL" id="MU853591">
    <property type="protein sequence ID" value="KAK4142943.1"/>
    <property type="molecule type" value="Genomic_DNA"/>
</dbReference>
<feature type="region of interest" description="Disordered" evidence="1">
    <location>
        <begin position="933"/>
        <end position="962"/>
    </location>
</feature>
<protein>
    <submittedName>
        <fullName evidence="2">Uncharacterized protein</fullName>
    </submittedName>
</protein>